<organism evidence="5 6">
    <name type="scientific">Escallonia herrerae</name>
    <dbReference type="NCBI Taxonomy" id="1293975"/>
    <lineage>
        <taxon>Eukaryota</taxon>
        <taxon>Viridiplantae</taxon>
        <taxon>Streptophyta</taxon>
        <taxon>Embryophyta</taxon>
        <taxon>Tracheophyta</taxon>
        <taxon>Spermatophyta</taxon>
        <taxon>Magnoliopsida</taxon>
        <taxon>eudicotyledons</taxon>
        <taxon>Gunneridae</taxon>
        <taxon>Pentapetalae</taxon>
        <taxon>asterids</taxon>
        <taxon>campanulids</taxon>
        <taxon>Escalloniales</taxon>
        <taxon>Escalloniaceae</taxon>
        <taxon>Escallonia</taxon>
    </lineage>
</organism>
<evidence type="ECO:0000256" key="3">
    <source>
        <dbReference type="SAM" id="MobiDB-lite"/>
    </source>
</evidence>
<evidence type="ECO:0000313" key="6">
    <source>
        <dbReference type="Proteomes" id="UP001188597"/>
    </source>
</evidence>
<dbReference type="AlphaFoldDB" id="A0AA89BBW7"/>
<feature type="compositionally biased region" description="Basic and acidic residues" evidence="3">
    <location>
        <begin position="406"/>
        <end position="423"/>
    </location>
</feature>
<accession>A0AA89BBW7</accession>
<feature type="domain" description="PRONE" evidence="4">
    <location>
        <begin position="1"/>
        <end position="354"/>
    </location>
</feature>
<dbReference type="FunFam" id="1.20.58.1310:FF:000001">
    <property type="entry name" value="Rop guanine nucleotide exchange factor 9"/>
    <property type="match status" value="1"/>
</dbReference>
<dbReference type="PANTHER" id="PTHR33101">
    <property type="entry name" value="ROP GUANINE NUCLEOTIDE EXCHANGE FACTOR 1"/>
    <property type="match status" value="1"/>
</dbReference>
<dbReference type="PANTHER" id="PTHR33101:SF79">
    <property type="entry name" value="PRONE DOMAIN-CONTAINING PROTEIN"/>
    <property type="match status" value="1"/>
</dbReference>
<proteinExistence type="predicted"/>
<evidence type="ECO:0000256" key="2">
    <source>
        <dbReference type="PROSITE-ProRule" id="PRU00663"/>
    </source>
</evidence>
<dbReference type="Proteomes" id="UP001188597">
    <property type="component" value="Unassembled WGS sequence"/>
</dbReference>
<evidence type="ECO:0000259" key="4">
    <source>
        <dbReference type="PROSITE" id="PS51334"/>
    </source>
</evidence>
<dbReference type="Pfam" id="PF03759">
    <property type="entry name" value="PRONE"/>
    <property type="match status" value="1"/>
</dbReference>
<feature type="region of interest" description="Disordered" evidence="3">
    <location>
        <begin position="402"/>
        <end position="427"/>
    </location>
</feature>
<dbReference type="InterPro" id="IPR005512">
    <property type="entry name" value="PRONE_dom"/>
</dbReference>
<gene>
    <name evidence="5" type="ORF">RJ639_040878</name>
</gene>
<dbReference type="GO" id="GO:0005085">
    <property type="term" value="F:guanyl-nucleotide exchange factor activity"/>
    <property type="evidence" value="ECO:0007669"/>
    <property type="project" value="UniProtKB-UniRule"/>
</dbReference>
<comment type="caution">
    <text evidence="5">The sequence shown here is derived from an EMBL/GenBank/DDBJ whole genome shotgun (WGS) entry which is preliminary data.</text>
</comment>
<protein>
    <recommendedName>
        <fullName evidence="4">PRONE domain-containing protein</fullName>
    </recommendedName>
</protein>
<keyword evidence="6" id="KW-1185">Reference proteome</keyword>
<dbReference type="Gene3D" id="1.20.58.2010">
    <property type="entry name" value="PRONE domain, subdomain 1"/>
    <property type="match status" value="1"/>
</dbReference>
<dbReference type="EMBL" id="JAVXUP010000475">
    <property type="protein sequence ID" value="KAK3027046.1"/>
    <property type="molecule type" value="Genomic_DNA"/>
</dbReference>
<name>A0AA89BBW7_9ASTE</name>
<dbReference type="FunFam" id="1.20.58.2010:FF:000001">
    <property type="entry name" value="Rop guanine nucleotide exchange factor 14"/>
    <property type="match status" value="1"/>
</dbReference>
<dbReference type="Gene3D" id="1.20.58.1310">
    <property type="entry name" value="PRONE domain, subdomain 2"/>
    <property type="match status" value="1"/>
</dbReference>
<dbReference type="PROSITE" id="PS51334">
    <property type="entry name" value="PRONE"/>
    <property type="match status" value="1"/>
</dbReference>
<dbReference type="InterPro" id="IPR038937">
    <property type="entry name" value="RopGEF"/>
</dbReference>
<keyword evidence="1 2" id="KW-0344">Guanine-nucleotide releasing factor</keyword>
<evidence type="ECO:0000313" key="5">
    <source>
        <dbReference type="EMBL" id="KAK3027046.1"/>
    </source>
</evidence>
<dbReference type="FunFam" id="1.20.58.2010:FF:000003">
    <property type="entry name" value="Rop guanine nucleotide exchange factor 14"/>
    <property type="match status" value="1"/>
</dbReference>
<evidence type="ECO:0000256" key="1">
    <source>
        <dbReference type="ARBA" id="ARBA00022658"/>
    </source>
</evidence>
<sequence>MEMMKERFAKLLLGEDMSGGGKGASSALALSNAITNLAASVFGEQWRLEPISAERKARWRREIDWLLSVTDHIVEFVPSKQKKDGVNMEIMVTRQRNDLHMNIPALRKLDAMLIDCLENFKDQNEFSYLSKDADESQKMKNKRKDDKWWLPTPKVPKNGLSEVTRKWLQFQKDSVNQVLKAAMAINAQILSEMEIPENYIESLPKNGRTSLGDSIYKSITVDYFDPDQFLLSMDLSSDHKILDLKNRIEASIVIWRRKMNAKDAKSARGSAVSLEKREVFEERAETILLILKQRFPGSPQSALDISKIQYNRDVGHAVLESYSRISESLAFTVISRIEDVLHADSVAQNPSSGEPKRPHLRDSAVTASGRFPNAKEELERLNSGRTPGSMTLLDLMGWNLDQGENEANKDTKEEFSNDADAKHLSKPPNIVTNKRISYIEKLENLLGGLRSPTARH</sequence>
<feature type="region of interest" description="Disordered" evidence="3">
    <location>
        <begin position="346"/>
        <end position="368"/>
    </location>
</feature>
<reference evidence="5" key="1">
    <citation type="submission" date="2022-12" db="EMBL/GenBank/DDBJ databases">
        <title>Draft genome assemblies for two species of Escallonia (Escalloniales).</title>
        <authorList>
            <person name="Chanderbali A."/>
            <person name="Dervinis C."/>
            <person name="Anghel I."/>
            <person name="Soltis D."/>
            <person name="Soltis P."/>
            <person name="Zapata F."/>
        </authorList>
    </citation>
    <scope>NUCLEOTIDE SEQUENCE</scope>
    <source>
        <strain evidence="5">UCBG64.0493</strain>
        <tissue evidence="5">Leaf</tissue>
    </source>
</reference>